<feature type="compositionally biased region" description="Polar residues" evidence="1">
    <location>
        <begin position="92"/>
        <end position="115"/>
    </location>
</feature>
<dbReference type="PANTHER" id="PTHR35796:SF3">
    <property type="entry name" value="BHLH DOMAIN-CONTAINING PROTEIN"/>
    <property type="match status" value="1"/>
</dbReference>
<feature type="compositionally biased region" description="Polar residues" evidence="1">
    <location>
        <begin position="25"/>
        <end position="40"/>
    </location>
</feature>
<dbReference type="Proteomes" id="UP001165121">
    <property type="component" value="Unassembled WGS sequence"/>
</dbReference>
<dbReference type="EMBL" id="BSXT01002274">
    <property type="protein sequence ID" value="GMF48098.1"/>
    <property type="molecule type" value="Genomic_DNA"/>
</dbReference>
<feature type="region of interest" description="Disordered" evidence="1">
    <location>
        <begin position="92"/>
        <end position="128"/>
    </location>
</feature>
<protein>
    <submittedName>
        <fullName evidence="2">Unnamed protein product</fullName>
    </submittedName>
</protein>
<dbReference type="PANTHER" id="PTHR35796">
    <property type="entry name" value="HYPOTHETICAL CYTOSOLIC PROTEIN"/>
    <property type="match status" value="1"/>
</dbReference>
<keyword evidence="3" id="KW-1185">Reference proteome</keyword>
<dbReference type="OrthoDB" id="64619at2759"/>
<proteinExistence type="predicted"/>
<gene>
    <name evidence="2" type="ORF">Pfra01_001842900</name>
</gene>
<accession>A0A9W7D0G5</accession>
<evidence type="ECO:0000313" key="3">
    <source>
        <dbReference type="Proteomes" id="UP001165121"/>
    </source>
</evidence>
<comment type="caution">
    <text evidence="2">The sequence shown here is derived from an EMBL/GenBank/DDBJ whole genome shotgun (WGS) entry which is preliminary data.</text>
</comment>
<reference evidence="2" key="1">
    <citation type="submission" date="2023-04" db="EMBL/GenBank/DDBJ databases">
        <title>Phytophthora fragariaefolia NBRC 109709.</title>
        <authorList>
            <person name="Ichikawa N."/>
            <person name="Sato H."/>
            <person name="Tonouchi N."/>
        </authorList>
    </citation>
    <scope>NUCLEOTIDE SEQUENCE</scope>
    <source>
        <strain evidence="2">NBRC 109709</strain>
    </source>
</reference>
<dbReference type="AlphaFoldDB" id="A0A9W7D0G5"/>
<feature type="region of interest" description="Disordered" evidence="1">
    <location>
        <begin position="24"/>
        <end position="44"/>
    </location>
</feature>
<sequence length="485" mass="54909">MEFALEPESPETLQATLAFIDETLGDSSSSTSQQFPLQSPDSDDWETSQLLDEFLTDVSSDTSSPQAAAELTIVAMQPLNLQCLSSSVTPLTPSESRSLNFLNTNESPIRTPAQSRDSKRRRAYNPNKAREELQRELTYLRGEAKDLEFKLHQLQGLKAAKTRDDASASQLASRQVADRVPFVWEQTCARQLECRLRSERENTHLKMLLEERLQVAAGLEKLLNKRTKLHPSEASGSKTTARIHVSRTGSEVVDAAVFEELADNVEASYRDVDRVFESCDLELTNFTSRKAQMRDSVDGMFLEIFDSKILPFSMHATGEAWWRRWNHFNPNRGSCHRLESTDDTIVEHFGMEMSDTKSKTSAKFYVQQILRRYVEEDRVVVVWQSHIEPLEFSHKKLAGIRFREKGYVVIKPHVASPASKDETYTVVKTCHIIKPDLSLQNLKKDTRTGALAEFVLCATVANIAASAEMIEGLLMDEALQQRSRM</sequence>
<evidence type="ECO:0000256" key="1">
    <source>
        <dbReference type="SAM" id="MobiDB-lite"/>
    </source>
</evidence>
<organism evidence="2 3">
    <name type="scientific">Phytophthora fragariaefolia</name>
    <dbReference type="NCBI Taxonomy" id="1490495"/>
    <lineage>
        <taxon>Eukaryota</taxon>
        <taxon>Sar</taxon>
        <taxon>Stramenopiles</taxon>
        <taxon>Oomycota</taxon>
        <taxon>Peronosporomycetes</taxon>
        <taxon>Peronosporales</taxon>
        <taxon>Peronosporaceae</taxon>
        <taxon>Phytophthora</taxon>
    </lineage>
</organism>
<name>A0A9W7D0G5_9STRA</name>
<evidence type="ECO:0000313" key="2">
    <source>
        <dbReference type="EMBL" id="GMF48098.1"/>
    </source>
</evidence>